<feature type="transmembrane region" description="Helical" evidence="6">
    <location>
        <begin position="257"/>
        <end position="277"/>
    </location>
</feature>
<evidence type="ECO:0000256" key="4">
    <source>
        <dbReference type="ARBA" id="ARBA00023136"/>
    </source>
</evidence>
<dbReference type="RefSeq" id="XP_043162874.1">
    <property type="nucleotide sequence ID" value="XM_043306939.1"/>
</dbReference>
<keyword evidence="4 6" id="KW-0472">Membrane</keyword>
<feature type="transmembrane region" description="Helical" evidence="6">
    <location>
        <begin position="114"/>
        <end position="131"/>
    </location>
</feature>
<proteinExistence type="predicted"/>
<keyword evidence="8" id="KW-1185">Reference proteome</keyword>
<feature type="region of interest" description="Disordered" evidence="5">
    <location>
        <begin position="1"/>
        <end position="50"/>
    </location>
</feature>
<feature type="transmembrane region" description="Helical" evidence="6">
    <location>
        <begin position="326"/>
        <end position="355"/>
    </location>
</feature>
<dbReference type="SUPFAM" id="SSF103473">
    <property type="entry name" value="MFS general substrate transporter"/>
    <property type="match status" value="2"/>
</dbReference>
<reference evidence="7 8" key="1">
    <citation type="submission" date="2018-10" db="EMBL/GenBank/DDBJ databases">
        <title>Pan-genome distribution and transcriptional activeness of fungal secondary metabolism genes in Aspergillus section Fumigati.</title>
        <authorList>
            <person name="Takahashi H."/>
            <person name="Umemura M."/>
            <person name="Ninomiya A."/>
            <person name="Kusuya Y."/>
            <person name="Urayama S."/>
            <person name="Shimizu M."/>
            <person name="Watanabe A."/>
            <person name="Kamei K."/>
            <person name="Yaguchi T."/>
            <person name="Hagiwara D."/>
        </authorList>
    </citation>
    <scope>NUCLEOTIDE SEQUENCE [LARGE SCALE GENOMIC DNA]</scope>
    <source>
        <strain evidence="7 8">IFM 55266</strain>
    </source>
</reference>
<dbReference type="PANTHER" id="PTHR23501">
    <property type="entry name" value="MAJOR FACILITATOR SUPERFAMILY"/>
    <property type="match status" value="1"/>
</dbReference>
<dbReference type="InterPro" id="IPR011701">
    <property type="entry name" value="MFS"/>
</dbReference>
<feature type="transmembrane region" description="Helical" evidence="6">
    <location>
        <begin position="173"/>
        <end position="195"/>
    </location>
</feature>
<dbReference type="InterPro" id="IPR036259">
    <property type="entry name" value="MFS_trans_sf"/>
</dbReference>
<evidence type="ECO:0000313" key="8">
    <source>
        <dbReference type="Proteomes" id="UP001043456"/>
    </source>
</evidence>
<feature type="transmembrane region" description="Helical" evidence="6">
    <location>
        <begin position="82"/>
        <end position="102"/>
    </location>
</feature>
<feature type="transmembrane region" description="Helical" evidence="6">
    <location>
        <begin position="202"/>
        <end position="225"/>
    </location>
</feature>
<feature type="compositionally biased region" description="Basic and acidic residues" evidence="5">
    <location>
        <begin position="26"/>
        <end position="47"/>
    </location>
</feature>
<evidence type="ECO:0008006" key="9">
    <source>
        <dbReference type="Google" id="ProtNLM"/>
    </source>
</evidence>
<evidence type="ECO:0000313" key="7">
    <source>
        <dbReference type="EMBL" id="GIJ92128.1"/>
    </source>
</evidence>
<evidence type="ECO:0000256" key="6">
    <source>
        <dbReference type="SAM" id="Phobius"/>
    </source>
</evidence>
<feature type="transmembrane region" description="Helical" evidence="6">
    <location>
        <begin position="143"/>
        <end position="161"/>
    </location>
</feature>
<name>A0A9P3BNJ4_9EURO</name>
<dbReference type="Gene3D" id="1.20.1250.20">
    <property type="entry name" value="MFS general substrate transporter like domains"/>
    <property type="match status" value="1"/>
</dbReference>
<dbReference type="GeneID" id="67009713"/>
<evidence type="ECO:0000256" key="5">
    <source>
        <dbReference type="SAM" id="MobiDB-lite"/>
    </source>
</evidence>
<sequence>MEMSLVNDKSAVVPTTTSPTATKQELPAHDPEKETSEASNDAHEHGDQNSNLQAGIRLAKAANRALTDRQLVIAYGFFQQHALTSTTTIIAGLASGLFQLPFAKILDLYGRPQGLALMLLFQTIGLVMMAACKDVETYCAAQVLYAVGYQGISFTITIFIADTCPLRHRALTLGLLGTPTIATVWAAGPAAQSVLRSIGLRWGFGIWCIVTPLVCAPWLFILVHVQQKAIAQGLVSTTSTPRSSVQSILHFLTEIDAIGLGILATGFSLFLLSFNLYTYQDHGWKSPMIICFIVFGGILVLSFPLYERHLAPKTFIAWPILKDRTILLAFAADLFYYMSEAAWGSYFYSILIVVFNKSVVDATYISNTYFVGSTVWMIVLGLAFNKFGHIKHYALFFGLPCTLLATGLQIKFRTSHSSIGLVAMCQIFSALGASGDGRVPAGQPYQRARRSWDCGPGGKGCRWERLQVGKAAAGTIGTAIWTDVFPKKLAEYLPTSSLPYLPAIYGSLYAQTSFPIGSPERDAIIHAYEYSSRLILIPAACLLAPCFVAVAFWRDYDVKNTNQLKRALFLSVSD</sequence>
<dbReference type="AlphaFoldDB" id="A0A9P3BNJ4"/>
<dbReference type="GO" id="GO:0005886">
    <property type="term" value="C:plasma membrane"/>
    <property type="evidence" value="ECO:0007669"/>
    <property type="project" value="TreeGrafter"/>
</dbReference>
<gene>
    <name evidence="7" type="ORF">Asppvi_011104</name>
</gene>
<keyword evidence="2 6" id="KW-0812">Transmembrane</keyword>
<evidence type="ECO:0000256" key="3">
    <source>
        <dbReference type="ARBA" id="ARBA00022989"/>
    </source>
</evidence>
<dbReference type="OrthoDB" id="4078873at2759"/>
<dbReference type="Proteomes" id="UP001043456">
    <property type="component" value="Unassembled WGS sequence"/>
</dbReference>
<keyword evidence="3 6" id="KW-1133">Transmembrane helix</keyword>
<dbReference type="PANTHER" id="PTHR23501:SF3">
    <property type="entry name" value="MAJOR FACILITATOR SUPERFAMILY (MFS) PROFILE DOMAIN-CONTAINING PROTEIN"/>
    <property type="match status" value="1"/>
</dbReference>
<feature type="transmembrane region" description="Helical" evidence="6">
    <location>
        <begin position="367"/>
        <end position="384"/>
    </location>
</feature>
<dbReference type="Pfam" id="PF07690">
    <property type="entry name" value="MFS_1"/>
    <property type="match status" value="1"/>
</dbReference>
<accession>A0A9P3BNJ4</accession>
<feature type="transmembrane region" description="Helical" evidence="6">
    <location>
        <begin position="289"/>
        <end position="306"/>
    </location>
</feature>
<feature type="compositionally biased region" description="Low complexity" evidence="5">
    <location>
        <begin position="9"/>
        <end position="23"/>
    </location>
</feature>
<evidence type="ECO:0000256" key="1">
    <source>
        <dbReference type="ARBA" id="ARBA00004141"/>
    </source>
</evidence>
<organism evidence="7 8">
    <name type="scientific">Aspergillus pseudoviridinutans</name>
    <dbReference type="NCBI Taxonomy" id="1517512"/>
    <lineage>
        <taxon>Eukaryota</taxon>
        <taxon>Fungi</taxon>
        <taxon>Dikarya</taxon>
        <taxon>Ascomycota</taxon>
        <taxon>Pezizomycotina</taxon>
        <taxon>Eurotiomycetes</taxon>
        <taxon>Eurotiomycetidae</taxon>
        <taxon>Eurotiales</taxon>
        <taxon>Aspergillaceae</taxon>
        <taxon>Aspergillus</taxon>
        <taxon>Aspergillus subgen. Fumigati</taxon>
    </lineage>
</organism>
<comment type="caution">
    <text evidence="7">The sequence shown here is derived from an EMBL/GenBank/DDBJ whole genome shotgun (WGS) entry which is preliminary data.</text>
</comment>
<dbReference type="EMBL" id="BHVY01000009">
    <property type="protein sequence ID" value="GIJ92128.1"/>
    <property type="molecule type" value="Genomic_DNA"/>
</dbReference>
<feature type="transmembrane region" description="Helical" evidence="6">
    <location>
        <begin position="534"/>
        <end position="553"/>
    </location>
</feature>
<evidence type="ECO:0000256" key="2">
    <source>
        <dbReference type="ARBA" id="ARBA00022692"/>
    </source>
</evidence>
<dbReference type="GO" id="GO:0022857">
    <property type="term" value="F:transmembrane transporter activity"/>
    <property type="evidence" value="ECO:0007669"/>
    <property type="project" value="InterPro"/>
</dbReference>
<protein>
    <recommendedName>
        <fullName evidence="9">MFS general substrate transporter</fullName>
    </recommendedName>
</protein>
<comment type="subcellular location">
    <subcellularLocation>
        <location evidence="1">Membrane</location>
        <topology evidence="1">Multi-pass membrane protein</topology>
    </subcellularLocation>
</comment>